<comment type="function">
    <text evidence="7">Catalyzes the interconversion of L-alanine and D-alanine. May also act on other amino acids.</text>
</comment>
<feature type="active site" description="Proton acceptor; specific for D-alanine" evidence="7">
    <location>
        <position position="49"/>
    </location>
</feature>
<evidence type="ECO:0000256" key="4">
    <source>
        <dbReference type="ARBA" id="ARBA00013089"/>
    </source>
</evidence>
<proteinExistence type="inferred from homology"/>
<dbReference type="EMBL" id="JASBAO010000001">
    <property type="protein sequence ID" value="MDI2090974.1"/>
    <property type="molecule type" value="Genomic_DNA"/>
</dbReference>
<dbReference type="Proteomes" id="UP001431634">
    <property type="component" value="Unassembled WGS sequence"/>
</dbReference>
<dbReference type="Gene3D" id="3.20.20.10">
    <property type="entry name" value="Alanine racemase"/>
    <property type="match status" value="1"/>
</dbReference>
<dbReference type="InterPro" id="IPR000821">
    <property type="entry name" value="Ala_racemase"/>
</dbReference>
<feature type="domain" description="Alanine racemase C-terminal" evidence="8">
    <location>
        <begin position="247"/>
        <end position="376"/>
    </location>
</feature>
<dbReference type="InterPro" id="IPR001608">
    <property type="entry name" value="Ala_racemase_N"/>
</dbReference>
<evidence type="ECO:0000313" key="10">
    <source>
        <dbReference type="Proteomes" id="UP001431634"/>
    </source>
</evidence>
<accession>A0ABT6Q391</accession>
<comment type="caution">
    <text evidence="9">The sequence shown here is derived from an EMBL/GenBank/DDBJ whole genome shotgun (WGS) entry which is preliminary data.</text>
</comment>
<dbReference type="PANTHER" id="PTHR30511">
    <property type="entry name" value="ALANINE RACEMASE"/>
    <property type="match status" value="1"/>
</dbReference>
<dbReference type="PROSITE" id="PS00395">
    <property type="entry name" value="ALANINE_RACEMASE"/>
    <property type="match status" value="1"/>
</dbReference>
<dbReference type="RefSeq" id="WP_281448088.1">
    <property type="nucleotide sequence ID" value="NZ_JASBAO010000001.1"/>
</dbReference>
<dbReference type="HAMAP" id="MF_01201">
    <property type="entry name" value="Ala_racemase"/>
    <property type="match status" value="1"/>
</dbReference>
<dbReference type="Pfam" id="PF00842">
    <property type="entry name" value="Ala_racemase_C"/>
    <property type="match status" value="1"/>
</dbReference>
<dbReference type="NCBIfam" id="TIGR00492">
    <property type="entry name" value="alr"/>
    <property type="match status" value="1"/>
</dbReference>
<comment type="catalytic activity">
    <reaction evidence="1 7">
        <text>L-alanine = D-alanine</text>
        <dbReference type="Rhea" id="RHEA:20249"/>
        <dbReference type="ChEBI" id="CHEBI:57416"/>
        <dbReference type="ChEBI" id="CHEBI:57972"/>
        <dbReference type="EC" id="5.1.1.1"/>
    </reaction>
</comment>
<feature type="modified residue" description="N6-(pyridoxal phosphate)lysine" evidence="7">
    <location>
        <position position="49"/>
    </location>
</feature>
<dbReference type="InterPro" id="IPR011079">
    <property type="entry name" value="Ala_racemase_C"/>
</dbReference>
<dbReference type="PRINTS" id="PR00992">
    <property type="entry name" value="ALARACEMASE"/>
</dbReference>
<dbReference type="PANTHER" id="PTHR30511:SF0">
    <property type="entry name" value="ALANINE RACEMASE, CATABOLIC-RELATED"/>
    <property type="match status" value="1"/>
</dbReference>
<evidence type="ECO:0000256" key="1">
    <source>
        <dbReference type="ARBA" id="ARBA00000316"/>
    </source>
</evidence>
<evidence type="ECO:0000256" key="7">
    <source>
        <dbReference type="HAMAP-Rule" id="MF_01201"/>
    </source>
</evidence>
<dbReference type="EC" id="5.1.1.1" evidence="4 7"/>
<comment type="cofactor">
    <cofactor evidence="2 7">
        <name>pyridoxal 5'-phosphate</name>
        <dbReference type="ChEBI" id="CHEBI:597326"/>
    </cofactor>
</comment>
<dbReference type="GO" id="GO:0008784">
    <property type="term" value="F:alanine racemase activity"/>
    <property type="evidence" value="ECO:0007669"/>
    <property type="project" value="UniProtKB-EC"/>
</dbReference>
<evidence type="ECO:0000256" key="3">
    <source>
        <dbReference type="ARBA" id="ARBA00007880"/>
    </source>
</evidence>
<feature type="binding site" evidence="7">
    <location>
        <position position="148"/>
    </location>
    <ligand>
        <name>substrate</name>
    </ligand>
</feature>
<dbReference type="InterPro" id="IPR009006">
    <property type="entry name" value="Ala_racemase/Decarboxylase_C"/>
</dbReference>
<evidence type="ECO:0000256" key="5">
    <source>
        <dbReference type="ARBA" id="ARBA00022898"/>
    </source>
</evidence>
<comment type="similarity">
    <text evidence="3 7">Belongs to the alanine racemase family.</text>
</comment>
<evidence type="ECO:0000256" key="6">
    <source>
        <dbReference type="ARBA" id="ARBA00023235"/>
    </source>
</evidence>
<evidence type="ECO:0000259" key="8">
    <source>
        <dbReference type="SMART" id="SM01005"/>
    </source>
</evidence>
<keyword evidence="6 7" id="KW-0413">Isomerase</keyword>
<feature type="binding site" evidence="7">
    <location>
        <position position="319"/>
    </location>
    <ligand>
        <name>substrate</name>
    </ligand>
</feature>
<dbReference type="SMART" id="SM01005">
    <property type="entry name" value="Ala_racemase_C"/>
    <property type="match status" value="1"/>
</dbReference>
<comment type="pathway">
    <text evidence="7">Amino-acid biosynthesis; D-alanine biosynthesis; D-alanine from L-alanine: step 1/1.</text>
</comment>
<keyword evidence="10" id="KW-1185">Reference proteome</keyword>
<evidence type="ECO:0000256" key="2">
    <source>
        <dbReference type="ARBA" id="ARBA00001933"/>
    </source>
</evidence>
<dbReference type="CDD" id="cd00430">
    <property type="entry name" value="PLPDE_III_AR"/>
    <property type="match status" value="1"/>
</dbReference>
<feature type="active site" description="Proton acceptor; specific for L-alanine" evidence="7">
    <location>
        <position position="268"/>
    </location>
</feature>
<gene>
    <name evidence="9" type="primary">alr</name>
    <name evidence="9" type="ORF">QJV27_06240</name>
</gene>
<dbReference type="InterPro" id="IPR029066">
    <property type="entry name" value="PLP-binding_barrel"/>
</dbReference>
<keyword evidence="5 7" id="KW-0663">Pyridoxal phosphate</keyword>
<dbReference type="Pfam" id="PF01168">
    <property type="entry name" value="Ala_racemase_N"/>
    <property type="match status" value="1"/>
</dbReference>
<dbReference type="SUPFAM" id="SSF51419">
    <property type="entry name" value="PLP-binding barrel"/>
    <property type="match status" value="1"/>
</dbReference>
<evidence type="ECO:0000313" key="9">
    <source>
        <dbReference type="EMBL" id="MDI2090974.1"/>
    </source>
</evidence>
<dbReference type="SUPFAM" id="SSF50621">
    <property type="entry name" value="Alanine racemase C-terminal domain-like"/>
    <property type="match status" value="1"/>
</dbReference>
<organism evidence="9 10">
    <name type="scientific">Commensalibacter oyaizuii</name>
    <dbReference type="NCBI Taxonomy" id="3043873"/>
    <lineage>
        <taxon>Bacteria</taxon>
        <taxon>Pseudomonadati</taxon>
        <taxon>Pseudomonadota</taxon>
        <taxon>Alphaproteobacteria</taxon>
        <taxon>Acetobacterales</taxon>
        <taxon>Acetobacteraceae</taxon>
    </lineage>
</organism>
<protein>
    <recommendedName>
        <fullName evidence="4 7">Alanine racemase</fullName>
        <ecNumber evidence="4 7">5.1.1.1</ecNumber>
    </recommendedName>
</protein>
<name>A0ABT6Q391_9PROT</name>
<dbReference type="Gene3D" id="2.40.37.10">
    <property type="entry name" value="Lyase, Ornithine Decarboxylase, Chain A, domain 1"/>
    <property type="match status" value="1"/>
</dbReference>
<dbReference type="InterPro" id="IPR020622">
    <property type="entry name" value="Ala_racemase_pyridoxalP-BS"/>
</dbReference>
<sequence length="377" mass="41350">MSNPYMSIDPQLFTHRAGAEVHIDLSAITQNYLYLQSKVAPAQCGGVVKADAYGLGMVEVAKALYKAGCRHFFVAHLDEGIALRSVLNAECTIYILHGFIPNQEALFIQNRLTPILNDIQQLKSWSQLCNHQRKNHPAAVQFDTGMSRFGIGQDELAQLSQISWDFFRPCLAMSHLACADTPDHPANQQQLTRFNTLKALIPCTTASLSASSGIFLGKDFHFDLVRPGIALYGGNPTPNAPNPMRAVVTLQGKILQTRSINTGDFIGYGATFVAPCPMKIATLSIGYADGFFRSLSPKLQARSPKYPEIPLPLLGRISMDSLCVDVTNLPENSIQSGDIIELIGKSCSINDVARTIDTISYEILTALGDRYHRIYTS</sequence>
<reference evidence="9" key="1">
    <citation type="submission" date="2023-05" db="EMBL/GenBank/DDBJ databases">
        <title>Whole genome sequence of Commensalibacter sp.</title>
        <authorList>
            <person name="Charoenyingcharoen P."/>
            <person name="Yukphan P."/>
        </authorList>
    </citation>
    <scope>NUCLEOTIDE SEQUENCE</scope>
    <source>
        <strain evidence="9">TBRC 16381</strain>
    </source>
</reference>